<reference evidence="2 3" key="1">
    <citation type="journal article" date="2023" name="G3 (Bethesda)">
        <title>A high-quality reference genome for the fission yeast Schizosaccharomyces osmophilus.</title>
        <authorList>
            <person name="Jia G.S."/>
            <person name="Zhang W.C."/>
            <person name="Liang Y."/>
            <person name="Liu X.H."/>
            <person name="Rhind N."/>
            <person name="Pidoux A."/>
            <person name="Brysch-Herzberg M."/>
            <person name="Du L.L."/>
        </authorList>
    </citation>
    <scope>NUCLEOTIDE SEQUENCE [LARGE SCALE GENOMIC DNA]</scope>
    <source>
        <strain evidence="2 3">CBS 15793</strain>
    </source>
</reference>
<dbReference type="RefSeq" id="XP_056036269.1">
    <property type="nucleotide sequence ID" value="XM_056179163.1"/>
</dbReference>
<gene>
    <name evidence="2" type="primary">glc8</name>
    <name evidence="2" type="ORF">SOMG_00369</name>
</gene>
<dbReference type="GO" id="GO:0009966">
    <property type="term" value="P:regulation of signal transduction"/>
    <property type="evidence" value="ECO:0007669"/>
    <property type="project" value="InterPro"/>
</dbReference>
<dbReference type="EMBL" id="CP115611">
    <property type="protein sequence ID" value="WBW72026.1"/>
    <property type="molecule type" value="Genomic_DNA"/>
</dbReference>
<dbReference type="GeneID" id="80873852"/>
<evidence type="ECO:0000313" key="3">
    <source>
        <dbReference type="Proteomes" id="UP001212411"/>
    </source>
</evidence>
<dbReference type="KEGG" id="som:SOMG_00369"/>
<dbReference type="Proteomes" id="UP001212411">
    <property type="component" value="Chromosome 1"/>
</dbReference>
<accession>A0AAE9W978</accession>
<feature type="compositionally biased region" description="Acidic residues" evidence="1">
    <location>
        <begin position="257"/>
        <end position="266"/>
    </location>
</feature>
<feature type="region of interest" description="Disordered" evidence="1">
    <location>
        <begin position="99"/>
        <end position="331"/>
    </location>
</feature>
<keyword evidence="3" id="KW-1185">Reference proteome</keyword>
<feature type="compositionally biased region" description="Acidic residues" evidence="1">
    <location>
        <begin position="322"/>
        <end position="331"/>
    </location>
</feature>
<protein>
    <submittedName>
        <fullName evidence="2">Serine/threonine protein phosphatase PP1 regulatory subunit Glc8</fullName>
    </submittedName>
</protein>
<feature type="region of interest" description="Disordered" evidence="1">
    <location>
        <begin position="1"/>
        <end position="54"/>
    </location>
</feature>
<dbReference type="Pfam" id="PF04979">
    <property type="entry name" value="IPP-2"/>
    <property type="match status" value="1"/>
</dbReference>
<organism evidence="2 3">
    <name type="scientific">Schizosaccharomyces osmophilus</name>
    <dbReference type="NCBI Taxonomy" id="2545709"/>
    <lineage>
        <taxon>Eukaryota</taxon>
        <taxon>Fungi</taxon>
        <taxon>Dikarya</taxon>
        <taxon>Ascomycota</taxon>
        <taxon>Taphrinomycotina</taxon>
        <taxon>Schizosaccharomycetes</taxon>
        <taxon>Schizosaccharomycetales</taxon>
        <taxon>Schizosaccharomycetaceae</taxon>
        <taxon>Schizosaccharomyces</taxon>
    </lineage>
</organism>
<dbReference type="GO" id="GO:0004864">
    <property type="term" value="F:protein phosphatase inhibitor activity"/>
    <property type="evidence" value="ECO:0007669"/>
    <property type="project" value="InterPro"/>
</dbReference>
<evidence type="ECO:0000256" key="1">
    <source>
        <dbReference type="SAM" id="MobiDB-lite"/>
    </source>
</evidence>
<dbReference type="InterPro" id="IPR007062">
    <property type="entry name" value="PPI-2"/>
</dbReference>
<name>A0AAE9W978_9SCHI</name>
<feature type="compositionally biased region" description="Polar residues" evidence="1">
    <location>
        <begin position="111"/>
        <end position="123"/>
    </location>
</feature>
<dbReference type="Gene3D" id="6.10.250.1050">
    <property type="match status" value="1"/>
</dbReference>
<feature type="compositionally biased region" description="Polar residues" evidence="1">
    <location>
        <begin position="156"/>
        <end position="197"/>
    </location>
</feature>
<feature type="compositionally biased region" description="Basic and acidic residues" evidence="1">
    <location>
        <begin position="220"/>
        <end position="234"/>
    </location>
</feature>
<dbReference type="AlphaFoldDB" id="A0AAE9W978"/>
<proteinExistence type="predicted"/>
<evidence type="ECO:0000313" key="2">
    <source>
        <dbReference type="EMBL" id="WBW72026.1"/>
    </source>
</evidence>
<dbReference type="PANTHER" id="PTHR12398:SF20">
    <property type="entry name" value="PROTEIN PHOSPHATASE 1 REGULATORY INHIBITOR SUBUNIT 2"/>
    <property type="match status" value="1"/>
</dbReference>
<feature type="compositionally biased region" description="Basic and acidic residues" evidence="1">
    <location>
        <begin position="124"/>
        <end position="141"/>
    </location>
</feature>
<feature type="compositionally biased region" description="Basic and acidic residues" evidence="1">
    <location>
        <begin position="296"/>
        <end position="321"/>
    </location>
</feature>
<sequence>MYVKSILKRTQSGSKPVESDHDETDNESLKLPVTASVTNSQKPVLDRSLSTESSRRLRWDEENLRLAEAQKTSTMKILEPKTPFQHTLLVDEEVPELSLDHSETELADDPLSTQLQVPPISQEQKGDVHKDTNEDVVRKPDPFPVPREAGLLSPEMKNSSSDYPQTSTSDAVQATDVTHKNTVQNSRYRSPQSSENSPCIDEQMNVSIPKVVAVRTRQNSPEKDSRARMPRREGIGFGIPSATEATSVLPEAIIMGEENESMDEGDPNAHSFNQGQQKSKFDELRRKHYFAMAKPLKKENIESKGLESDNDDPGREDKAAAEESDVEMAED</sequence>
<dbReference type="PANTHER" id="PTHR12398">
    <property type="entry name" value="PROTEIN PHOSPHATASE INHIBITOR"/>
    <property type="match status" value="1"/>
</dbReference>